<reference evidence="13 14" key="1">
    <citation type="journal article" date="2020" name="IScience">
        <title>Genome Sequencing of the Endangered Kingdonia uniflora (Circaeasteraceae, Ranunculales) Reveals Potential Mechanisms of Evolutionary Specialization.</title>
        <authorList>
            <person name="Sun Y."/>
            <person name="Deng T."/>
            <person name="Zhang A."/>
            <person name="Moore M.J."/>
            <person name="Landis J.B."/>
            <person name="Lin N."/>
            <person name="Zhang H."/>
            <person name="Zhang X."/>
            <person name="Huang J."/>
            <person name="Zhang X."/>
            <person name="Sun H."/>
            <person name="Wang H."/>
        </authorList>
    </citation>
    <scope>NUCLEOTIDE SEQUENCE [LARGE SCALE GENOMIC DNA]</scope>
    <source>
        <strain evidence="13">TB1705</strain>
        <tissue evidence="13">Leaf</tissue>
    </source>
</reference>
<dbReference type="GO" id="GO:0005886">
    <property type="term" value="C:plasma membrane"/>
    <property type="evidence" value="ECO:0007669"/>
    <property type="project" value="UniProtKB-SubCell"/>
</dbReference>
<keyword evidence="5" id="KW-0938">Abscisic acid signaling pathway</keyword>
<dbReference type="GO" id="GO:0046872">
    <property type="term" value="F:metal ion binding"/>
    <property type="evidence" value="ECO:0007669"/>
    <property type="project" value="UniProtKB-KW"/>
</dbReference>
<evidence type="ECO:0000256" key="5">
    <source>
        <dbReference type="ARBA" id="ARBA00022682"/>
    </source>
</evidence>
<keyword evidence="10" id="KW-0539">Nucleus</keyword>
<dbReference type="InterPro" id="IPR035892">
    <property type="entry name" value="C2_domain_sf"/>
</dbReference>
<evidence type="ECO:0000256" key="11">
    <source>
        <dbReference type="ARBA" id="ARBA00024037"/>
    </source>
</evidence>
<evidence type="ECO:0000256" key="8">
    <source>
        <dbReference type="ARBA" id="ARBA00023121"/>
    </source>
</evidence>
<evidence type="ECO:0000256" key="4">
    <source>
        <dbReference type="ARBA" id="ARBA00022475"/>
    </source>
</evidence>
<dbReference type="Proteomes" id="UP000541444">
    <property type="component" value="Unassembled WGS sequence"/>
</dbReference>
<keyword evidence="6" id="KW-0479">Metal-binding</keyword>
<evidence type="ECO:0000256" key="7">
    <source>
        <dbReference type="ARBA" id="ARBA00022837"/>
    </source>
</evidence>
<dbReference type="PANTHER" id="PTHR45933:SF5">
    <property type="entry name" value="PROTEIN C2-DOMAIN ABA-RELATED 4"/>
    <property type="match status" value="1"/>
</dbReference>
<proteinExistence type="inferred from homology"/>
<accession>A0A7J7N8R6</accession>
<feature type="domain" description="C2" evidence="12">
    <location>
        <begin position="13"/>
        <end position="123"/>
    </location>
</feature>
<evidence type="ECO:0000313" key="13">
    <source>
        <dbReference type="EMBL" id="KAF6163526.1"/>
    </source>
</evidence>
<dbReference type="SUPFAM" id="SSF49562">
    <property type="entry name" value="C2 domain (Calcium/lipid-binding domain, CaLB)"/>
    <property type="match status" value="1"/>
</dbReference>
<keyword evidence="8" id="KW-0446">Lipid-binding</keyword>
<dbReference type="Pfam" id="PF00168">
    <property type="entry name" value="C2"/>
    <property type="match status" value="1"/>
</dbReference>
<dbReference type="PANTHER" id="PTHR45933">
    <property type="entry name" value="PROTEIN C2-DOMAIN ABA-RELATED 4"/>
    <property type="match status" value="1"/>
</dbReference>
<comment type="caution">
    <text evidence="13">The sequence shown here is derived from an EMBL/GenBank/DDBJ whole genome shotgun (WGS) entry which is preliminary data.</text>
</comment>
<keyword evidence="3" id="KW-0343">GTPase activation</keyword>
<keyword evidence="4" id="KW-1003">Cell membrane</keyword>
<dbReference type="EMBL" id="JACGCM010000973">
    <property type="protein sequence ID" value="KAF6163526.1"/>
    <property type="molecule type" value="Genomic_DNA"/>
</dbReference>
<sequence length="185" mass="20936">MVSVTVYLNTRTSAEKESLHFMENLAGLLRVHVSQGIDLAIRDISSSDPYVVIKMGKQKLKTRVVKQSVNPKWNEDLTLAVADPNLPIKLTVYDKDMLLDDKMGEAVIDIGPFLEAVRMRLENLPDGTIIRKVIPNRQNYLVEESHIMLKDNKVVQDICVRLKKVECGEVELQLQWIDLPGSKGL</sequence>
<evidence type="ECO:0000256" key="2">
    <source>
        <dbReference type="ARBA" id="ARBA00004236"/>
    </source>
</evidence>
<evidence type="ECO:0000313" key="14">
    <source>
        <dbReference type="Proteomes" id="UP000541444"/>
    </source>
</evidence>
<evidence type="ECO:0000256" key="3">
    <source>
        <dbReference type="ARBA" id="ARBA00022468"/>
    </source>
</evidence>
<comment type="similarity">
    <text evidence="11">Belongs to the plant CAR protein family.</text>
</comment>
<gene>
    <name evidence="13" type="ORF">GIB67_002531</name>
</gene>
<dbReference type="InterPro" id="IPR000008">
    <property type="entry name" value="C2_dom"/>
</dbReference>
<name>A0A7J7N8R6_9MAGN</name>
<dbReference type="Gene3D" id="2.60.40.150">
    <property type="entry name" value="C2 domain"/>
    <property type="match status" value="1"/>
</dbReference>
<keyword evidence="9" id="KW-0472">Membrane</keyword>
<dbReference type="GO" id="GO:0005634">
    <property type="term" value="C:nucleus"/>
    <property type="evidence" value="ECO:0007669"/>
    <property type="project" value="UniProtKB-SubCell"/>
</dbReference>
<evidence type="ECO:0000256" key="10">
    <source>
        <dbReference type="ARBA" id="ARBA00023242"/>
    </source>
</evidence>
<dbReference type="GO" id="GO:0009738">
    <property type="term" value="P:abscisic acid-activated signaling pathway"/>
    <property type="evidence" value="ECO:0007669"/>
    <property type="project" value="UniProtKB-KW"/>
</dbReference>
<evidence type="ECO:0000256" key="6">
    <source>
        <dbReference type="ARBA" id="ARBA00022723"/>
    </source>
</evidence>
<dbReference type="PROSITE" id="PS50004">
    <property type="entry name" value="C2"/>
    <property type="match status" value="1"/>
</dbReference>
<keyword evidence="7" id="KW-0106">Calcium</keyword>
<keyword evidence="14" id="KW-1185">Reference proteome</keyword>
<dbReference type="GO" id="GO:0005096">
    <property type="term" value="F:GTPase activator activity"/>
    <property type="evidence" value="ECO:0007669"/>
    <property type="project" value="UniProtKB-KW"/>
</dbReference>
<comment type="subcellular location">
    <subcellularLocation>
        <location evidence="2">Cell membrane</location>
    </subcellularLocation>
    <subcellularLocation>
        <location evidence="1">Nucleus</location>
    </subcellularLocation>
</comment>
<dbReference type="SMART" id="SM00239">
    <property type="entry name" value="C2"/>
    <property type="match status" value="1"/>
</dbReference>
<dbReference type="AlphaFoldDB" id="A0A7J7N8R6"/>
<dbReference type="InterPro" id="IPR044562">
    <property type="entry name" value="CAR1-11"/>
</dbReference>
<evidence type="ECO:0000256" key="9">
    <source>
        <dbReference type="ARBA" id="ARBA00023136"/>
    </source>
</evidence>
<organism evidence="13 14">
    <name type="scientific">Kingdonia uniflora</name>
    <dbReference type="NCBI Taxonomy" id="39325"/>
    <lineage>
        <taxon>Eukaryota</taxon>
        <taxon>Viridiplantae</taxon>
        <taxon>Streptophyta</taxon>
        <taxon>Embryophyta</taxon>
        <taxon>Tracheophyta</taxon>
        <taxon>Spermatophyta</taxon>
        <taxon>Magnoliopsida</taxon>
        <taxon>Ranunculales</taxon>
        <taxon>Circaeasteraceae</taxon>
        <taxon>Kingdonia</taxon>
    </lineage>
</organism>
<evidence type="ECO:0000256" key="1">
    <source>
        <dbReference type="ARBA" id="ARBA00004123"/>
    </source>
</evidence>
<evidence type="ECO:0000259" key="12">
    <source>
        <dbReference type="PROSITE" id="PS50004"/>
    </source>
</evidence>
<dbReference type="GO" id="GO:0008289">
    <property type="term" value="F:lipid binding"/>
    <property type="evidence" value="ECO:0007669"/>
    <property type="project" value="UniProtKB-KW"/>
</dbReference>
<dbReference type="OrthoDB" id="73919at2759"/>
<protein>
    <recommendedName>
        <fullName evidence="12">C2 domain-containing protein</fullName>
    </recommendedName>
</protein>